<reference evidence="3 4" key="1">
    <citation type="journal article" date="2012" name="J. Bacteriol.">
        <title>Genome sequence of the bacterium Streptomyces davawensis JCM 4913 and heterologous production of the unique antibiotic roseoflavin.</title>
        <authorList>
            <person name="Jankowitsch F."/>
            <person name="Schwarz J."/>
            <person name="Ruckert C."/>
            <person name="Gust B."/>
            <person name="Szczepanowski R."/>
            <person name="Blom J."/>
            <person name="Pelzer S."/>
            <person name="Kalinowski J."/>
            <person name="Mack M."/>
        </authorList>
    </citation>
    <scope>NUCLEOTIDE SEQUENCE [LARGE SCALE GENOMIC DNA]</scope>
    <source>
        <strain evidence="4">DSM 101723 / JCM 4913 / KCC S-0913 / 768</strain>
    </source>
</reference>
<dbReference type="PROSITE" id="PS51257">
    <property type="entry name" value="PROKAR_LIPOPROTEIN"/>
    <property type="match status" value="1"/>
</dbReference>
<proteinExistence type="predicted"/>
<evidence type="ECO:0000313" key="4">
    <source>
        <dbReference type="Proteomes" id="UP000008043"/>
    </source>
</evidence>
<feature type="signal peptide" evidence="2">
    <location>
        <begin position="1"/>
        <end position="21"/>
    </location>
</feature>
<feature type="region of interest" description="Disordered" evidence="1">
    <location>
        <begin position="24"/>
        <end position="62"/>
    </location>
</feature>
<dbReference type="PATRIC" id="fig|1214101.3.peg.4706"/>
<feature type="chain" id="PRO_5039221072" evidence="2">
    <location>
        <begin position="22"/>
        <end position="226"/>
    </location>
</feature>
<protein>
    <submittedName>
        <fullName evidence="3">Putative secreted protein</fullName>
    </submittedName>
</protein>
<accession>K4R6N7</accession>
<dbReference type="EMBL" id="HE971709">
    <property type="protein sequence ID" value="CCK29023.1"/>
    <property type="molecule type" value="Genomic_DNA"/>
</dbReference>
<dbReference type="HOGENOM" id="CLU_076587_0_0_11"/>
<name>K4R6N7_STRDJ</name>
<evidence type="ECO:0000256" key="1">
    <source>
        <dbReference type="SAM" id="MobiDB-lite"/>
    </source>
</evidence>
<keyword evidence="4" id="KW-1185">Reference proteome</keyword>
<evidence type="ECO:0000313" key="3">
    <source>
        <dbReference type="EMBL" id="CCK29023.1"/>
    </source>
</evidence>
<dbReference type="AlphaFoldDB" id="K4R6N7"/>
<dbReference type="RefSeq" id="WP_015659368.1">
    <property type="nucleotide sequence ID" value="NC_020504.1"/>
</dbReference>
<evidence type="ECO:0000256" key="2">
    <source>
        <dbReference type="SAM" id="SignalP"/>
    </source>
</evidence>
<gene>
    <name evidence="3" type="ORF">BN159_4644</name>
</gene>
<dbReference type="eggNOG" id="ENOG5032YH8">
    <property type="taxonomic scope" value="Bacteria"/>
</dbReference>
<sequence length="226" mass="22470">MKGRKAVGFAMAAVAGAVVVAGCGGGAGDDSSSGEGTGKGSRTASPSASPTAEKSPAAAVPLASGDLQSRWWSWAATEPEGTNPVADPDGGACDVNQADDVWFLAGTFGTKVERSCPVPAGVPVAFPLVNLVATEADCADFMSEAEGSALLDGKAVEADRYAGEPVTVTGGEGNPVTGEAGTFSATGCGLWVQLPALAPGFHTLEIRGRSGDFTTEVDYSLAVAEG</sequence>
<keyword evidence="2" id="KW-0732">Signal</keyword>
<dbReference type="KEGG" id="sdv:BN159_4644"/>
<feature type="compositionally biased region" description="Low complexity" evidence="1">
    <location>
        <begin position="29"/>
        <end position="59"/>
    </location>
</feature>
<dbReference type="Proteomes" id="UP000008043">
    <property type="component" value="Chromosome"/>
</dbReference>
<organism evidence="3 4">
    <name type="scientific">Streptomyces davaonensis (strain DSM 101723 / JCM 4913 / KCC S-0913 / 768)</name>
    <dbReference type="NCBI Taxonomy" id="1214101"/>
    <lineage>
        <taxon>Bacteria</taxon>
        <taxon>Bacillati</taxon>
        <taxon>Actinomycetota</taxon>
        <taxon>Actinomycetes</taxon>
        <taxon>Kitasatosporales</taxon>
        <taxon>Streptomycetaceae</taxon>
        <taxon>Streptomyces</taxon>
    </lineage>
</organism>
<dbReference type="STRING" id="1214101.BN159_4644"/>